<evidence type="ECO:0000313" key="4">
    <source>
        <dbReference type="Proteomes" id="UP000639051"/>
    </source>
</evidence>
<dbReference type="Proteomes" id="UP000639051">
    <property type="component" value="Unassembled WGS sequence"/>
</dbReference>
<proteinExistence type="predicted"/>
<sequence length="149" mass="16145">MTALSPDVLEFVSQPNPAVMATVGPDGCPVTVQIVYLAEDSEHILLSIASGNSRGGRLEHLRADPRTSITILGRDDWTRAVTIHGTAVDFFDDQDLAAIDAMTEHYFGGPYARRDPRTAVRIRIDDWSAEITPSNVFATGPRPEEPAAG</sequence>
<gene>
    <name evidence="3" type="ORF">JJE72_16725</name>
</gene>
<dbReference type="PANTHER" id="PTHR35176">
    <property type="entry name" value="HEME OXYGENASE HI_0854-RELATED"/>
    <property type="match status" value="1"/>
</dbReference>
<organism evidence="3 4">
    <name type="scientific">Sinomonas cellulolyticus</name>
    <dbReference type="NCBI Taxonomy" id="2801916"/>
    <lineage>
        <taxon>Bacteria</taxon>
        <taxon>Bacillati</taxon>
        <taxon>Actinomycetota</taxon>
        <taxon>Actinomycetes</taxon>
        <taxon>Micrococcales</taxon>
        <taxon>Micrococcaceae</taxon>
        <taxon>Sinomonas</taxon>
    </lineage>
</organism>
<dbReference type="PANTHER" id="PTHR35176:SF6">
    <property type="entry name" value="HEME OXYGENASE HI_0854-RELATED"/>
    <property type="match status" value="1"/>
</dbReference>
<dbReference type="EMBL" id="JAERRC010000044">
    <property type="protein sequence ID" value="MBL0707139.1"/>
    <property type="molecule type" value="Genomic_DNA"/>
</dbReference>
<name>A0ABS1K6J8_9MICC</name>
<feature type="domain" description="Pyridoxamine 5'-phosphate oxidase N-terminal" evidence="2">
    <location>
        <begin position="6"/>
        <end position="128"/>
    </location>
</feature>
<dbReference type="InterPro" id="IPR012349">
    <property type="entry name" value="Split_barrel_FMN-bd"/>
</dbReference>
<accession>A0ABS1K6J8</accession>
<keyword evidence="4" id="KW-1185">Reference proteome</keyword>
<comment type="caution">
    <text evidence="3">The sequence shown here is derived from an EMBL/GenBank/DDBJ whole genome shotgun (WGS) entry which is preliminary data.</text>
</comment>
<dbReference type="InterPro" id="IPR052019">
    <property type="entry name" value="F420H2_bilvrd_red/Heme_oxyg"/>
</dbReference>
<dbReference type="RefSeq" id="WP_189694438.1">
    <property type="nucleotide sequence ID" value="NZ_BNCM01000010.1"/>
</dbReference>
<keyword evidence="1" id="KW-0560">Oxidoreductase</keyword>
<dbReference type="SUPFAM" id="SSF50475">
    <property type="entry name" value="FMN-binding split barrel"/>
    <property type="match status" value="1"/>
</dbReference>
<dbReference type="Gene3D" id="2.30.110.10">
    <property type="entry name" value="Electron Transport, Fmn-binding Protein, Chain A"/>
    <property type="match status" value="1"/>
</dbReference>
<dbReference type="InterPro" id="IPR011576">
    <property type="entry name" value="Pyridox_Oxase_N"/>
</dbReference>
<dbReference type="Pfam" id="PF01243">
    <property type="entry name" value="PNPOx_N"/>
    <property type="match status" value="1"/>
</dbReference>
<protein>
    <submittedName>
        <fullName evidence="3">Pyridoxamine 5'-phosphate oxidase family protein</fullName>
    </submittedName>
</protein>
<reference evidence="3 4" key="1">
    <citation type="submission" date="2021-01" db="EMBL/GenBank/DDBJ databases">
        <title>Genome public.</title>
        <authorList>
            <person name="Liu C."/>
            <person name="Sun Q."/>
        </authorList>
    </citation>
    <scope>NUCLEOTIDE SEQUENCE [LARGE SCALE GENOMIC DNA]</scope>
    <source>
        <strain evidence="3 4">JC656</strain>
    </source>
</reference>
<evidence type="ECO:0000313" key="3">
    <source>
        <dbReference type="EMBL" id="MBL0707139.1"/>
    </source>
</evidence>
<evidence type="ECO:0000256" key="1">
    <source>
        <dbReference type="ARBA" id="ARBA00023002"/>
    </source>
</evidence>
<evidence type="ECO:0000259" key="2">
    <source>
        <dbReference type="Pfam" id="PF01243"/>
    </source>
</evidence>